<organism evidence="2">
    <name type="scientific">marine sediment metagenome</name>
    <dbReference type="NCBI Taxonomy" id="412755"/>
    <lineage>
        <taxon>unclassified sequences</taxon>
        <taxon>metagenomes</taxon>
        <taxon>ecological metagenomes</taxon>
    </lineage>
</organism>
<dbReference type="AlphaFoldDB" id="X0YNF0"/>
<evidence type="ECO:0000313" key="2">
    <source>
        <dbReference type="EMBL" id="GAG57814.1"/>
    </source>
</evidence>
<dbReference type="InterPro" id="IPR038461">
    <property type="entry name" value="Schlafen_AlbA_2_dom_sf"/>
</dbReference>
<proteinExistence type="predicted"/>
<name>X0YNF0_9ZZZZ</name>
<dbReference type="Gene3D" id="3.30.565.60">
    <property type="match status" value="1"/>
</dbReference>
<comment type="caution">
    <text evidence="2">The sequence shown here is derived from an EMBL/GenBank/DDBJ whole genome shotgun (WGS) entry which is preliminary data.</text>
</comment>
<evidence type="ECO:0000259" key="1">
    <source>
        <dbReference type="Pfam" id="PF04326"/>
    </source>
</evidence>
<dbReference type="Pfam" id="PF13749">
    <property type="entry name" value="HATPase_c_4"/>
    <property type="match status" value="1"/>
</dbReference>
<gene>
    <name evidence="2" type="ORF">S01H4_03503</name>
</gene>
<sequence length="495" mass="57670">MSSLSKLLSERDLLNRIISIPVEDRMTEFKRLGRDFRVAKVIESVVAMANTDGGIIILGIDDPEKTKLKGFDRMYGIEENLEKYDEIGRNILKITPPISNHWPPLLLSHSNGKRVAILSISKAKNNFHSIDNHVFIRLEKGNKLLTPYEIVKLSYAKGFQHADKELVNVDFDLLKTDYYEKWRKSRKIEEMDIKNILFNTGLARKDESGKLKPTRAAVLLFALYPHNLMETKCTIRIFQYEGTIEMIRETLNLIGRPKTIDGPIIKQINDTHDYVLTLLRAGMRIPSSGFITTYRIPERVVKEAITNAIIHRDYYIKRDIEIRIFEDRVEIESPGLFPYNITSFNIGIVRAEGYRNDLIVKHLREFPDPPNLDRNEGVKAMRKEMDRGKLYPPIFFTYPNLQDAVRVVLFNTIRATEWDKVSFYLTNKEKYITNEKVRKIIKNPDTSKVSRILRKWVEQGLLIKIDTGAKKTIKYRLPIDEEREYLFANYNANKN</sequence>
<dbReference type="EMBL" id="BART01000865">
    <property type="protein sequence ID" value="GAG57814.1"/>
    <property type="molecule type" value="Genomic_DNA"/>
</dbReference>
<feature type="domain" description="Schlafen AlbA-2" evidence="1">
    <location>
        <begin position="23"/>
        <end position="145"/>
    </location>
</feature>
<dbReference type="InterPro" id="IPR038475">
    <property type="entry name" value="RecG_C_sf"/>
</dbReference>
<dbReference type="Pfam" id="PF04326">
    <property type="entry name" value="SLFN_AlbA_2"/>
    <property type="match status" value="1"/>
</dbReference>
<dbReference type="Gene3D" id="3.30.950.30">
    <property type="entry name" value="Schlafen, AAA domain"/>
    <property type="match status" value="1"/>
</dbReference>
<protein>
    <recommendedName>
        <fullName evidence="1">Schlafen AlbA-2 domain-containing protein</fullName>
    </recommendedName>
</protein>
<accession>X0YNF0</accession>
<dbReference type="PANTHER" id="PTHR30595:SF6">
    <property type="entry name" value="SCHLAFEN ALBA-2 DOMAIN-CONTAINING PROTEIN"/>
    <property type="match status" value="1"/>
</dbReference>
<dbReference type="PANTHER" id="PTHR30595">
    <property type="entry name" value="GLPR-RELATED TRANSCRIPTIONAL REPRESSOR"/>
    <property type="match status" value="1"/>
</dbReference>
<reference evidence="2" key="1">
    <citation type="journal article" date="2014" name="Front. Microbiol.">
        <title>High frequency of phylogenetically diverse reductive dehalogenase-homologous genes in deep subseafloor sedimentary metagenomes.</title>
        <authorList>
            <person name="Kawai M."/>
            <person name="Futagami T."/>
            <person name="Toyoda A."/>
            <person name="Takaki Y."/>
            <person name="Nishi S."/>
            <person name="Hori S."/>
            <person name="Arai W."/>
            <person name="Tsubouchi T."/>
            <person name="Morono Y."/>
            <person name="Uchiyama I."/>
            <person name="Ito T."/>
            <person name="Fujiyama A."/>
            <person name="Inagaki F."/>
            <person name="Takami H."/>
        </authorList>
    </citation>
    <scope>NUCLEOTIDE SEQUENCE</scope>
    <source>
        <strain evidence="2">Expedition CK06-06</strain>
    </source>
</reference>
<dbReference type="InterPro" id="IPR007421">
    <property type="entry name" value="Schlafen_AlbA_2_dom"/>
</dbReference>